<dbReference type="AlphaFoldDB" id="A0AAE0ZHG0"/>
<feature type="region of interest" description="Disordered" evidence="1">
    <location>
        <begin position="296"/>
        <end position="332"/>
    </location>
</feature>
<dbReference type="PANTHER" id="PTHR47272">
    <property type="entry name" value="DDE_TNP_1_7 DOMAIN-CONTAINING PROTEIN"/>
    <property type="match status" value="1"/>
</dbReference>
<evidence type="ECO:0000256" key="1">
    <source>
        <dbReference type="SAM" id="MobiDB-lite"/>
    </source>
</evidence>
<dbReference type="EMBL" id="JAWDGP010004011">
    <property type="protein sequence ID" value="KAK3768836.1"/>
    <property type="molecule type" value="Genomic_DNA"/>
</dbReference>
<name>A0AAE0ZHG0_9GAST</name>
<evidence type="ECO:0000259" key="2">
    <source>
        <dbReference type="Pfam" id="PF13843"/>
    </source>
</evidence>
<comment type="caution">
    <text evidence="3">The sequence shown here is derived from an EMBL/GenBank/DDBJ whole genome shotgun (WGS) entry which is preliminary data.</text>
</comment>
<dbReference type="Pfam" id="PF13843">
    <property type="entry name" value="DDE_Tnp_1_7"/>
    <property type="match status" value="1"/>
</dbReference>
<feature type="domain" description="PiggyBac transposable element-derived protein" evidence="2">
    <location>
        <begin position="2"/>
        <end position="172"/>
    </location>
</feature>
<accession>A0AAE0ZHG0</accession>
<dbReference type="PANTHER" id="PTHR47272:SF1">
    <property type="entry name" value="PIGGYBAC TRANSPOSABLE ELEMENT-DERIVED PROTEIN 3-LIKE"/>
    <property type="match status" value="1"/>
</dbReference>
<gene>
    <name evidence="3" type="ORF">RRG08_045539</name>
</gene>
<reference evidence="3" key="1">
    <citation type="journal article" date="2023" name="G3 (Bethesda)">
        <title>A reference genome for the long-term kleptoplast-retaining sea slug Elysia crispata morphotype clarki.</title>
        <authorList>
            <person name="Eastman K.E."/>
            <person name="Pendleton A.L."/>
            <person name="Shaikh M.A."/>
            <person name="Suttiyut T."/>
            <person name="Ogas R."/>
            <person name="Tomko P."/>
            <person name="Gavelis G."/>
            <person name="Widhalm J.R."/>
            <person name="Wisecaver J.H."/>
        </authorList>
    </citation>
    <scope>NUCLEOTIDE SEQUENCE</scope>
    <source>
        <strain evidence="3">ECLA1</strain>
    </source>
</reference>
<dbReference type="InterPro" id="IPR029526">
    <property type="entry name" value="PGBD"/>
</dbReference>
<evidence type="ECO:0000313" key="3">
    <source>
        <dbReference type="EMBL" id="KAK3768836.1"/>
    </source>
</evidence>
<evidence type="ECO:0000313" key="4">
    <source>
        <dbReference type="Proteomes" id="UP001283361"/>
    </source>
</evidence>
<proteinExistence type="predicted"/>
<dbReference type="Proteomes" id="UP001283361">
    <property type="component" value="Unassembled WGS sequence"/>
</dbReference>
<organism evidence="3 4">
    <name type="scientific">Elysia crispata</name>
    <name type="common">lettuce slug</name>
    <dbReference type="NCBI Taxonomy" id="231223"/>
    <lineage>
        <taxon>Eukaryota</taxon>
        <taxon>Metazoa</taxon>
        <taxon>Spiralia</taxon>
        <taxon>Lophotrochozoa</taxon>
        <taxon>Mollusca</taxon>
        <taxon>Gastropoda</taxon>
        <taxon>Heterobranchia</taxon>
        <taxon>Euthyneura</taxon>
        <taxon>Panpulmonata</taxon>
        <taxon>Sacoglossa</taxon>
        <taxon>Placobranchoidea</taxon>
        <taxon>Plakobranchidae</taxon>
        <taxon>Elysia</taxon>
    </lineage>
</organism>
<protein>
    <recommendedName>
        <fullName evidence="2">PiggyBac transposable element-derived protein domain-containing protein</fullName>
    </recommendedName>
</protein>
<keyword evidence="4" id="KW-1185">Reference proteome</keyword>
<sequence length="374" mass="42631">MLQKLADETNLYAMSQSGIEMKTTQNEIETFIGMYLRMGIMKARAVRAYWATSSRYPPVADCMVRNRSELLCRHIHFVKNDTHTEANNDHDRVWKIRPWLDDLNSTLKKLVPTKNQCVDEIMVSFKGRCTLKQYIRNKPHKRGFKLWARCGSDGILHDIDVYQGSNGAPPDQPLVVGVANVNRWDKKAKKKVEVHCPAVIRTYNKHMGGVDFLDSAHCAFQVQKSVNSPLVHLLVLPHHQHDSGDQLVGWYRRHCKHYFSSRLSSLCGDFQQLVADAELVDGGIACPVDLQQGSPRLLQSSQTQERRPAIRRPPRPSRPYADARHPGSGARTQVVATKVISRVVCQKCNIHLCLNKERNCLRDYHTKKHTNSVP</sequence>